<organism evidence="1 2">
    <name type="scientific">Operophtera brumata</name>
    <name type="common">Winter moth</name>
    <name type="synonym">Phalaena brumata</name>
    <dbReference type="NCBI Taxonomy" id="104452"/>
    <lineage>
        <taxon>Eukaryota</taxon>
        <taxon>Metazoa</taxon>
        <taxon>Ecdysozoa</taxon>
        <taxon>Arthropoda</taxon>
        <taxon>Hexapoda</taxon>
        <taxon>Insecta</taxon>
        <taxon>Pterygota</taxon>
        <taxon>Neoptera</taxon>
        <taxon>Endopterygota</taxon>
        <taxon>Lepidoptera</taxon>
        <taxon>Glossata</taxon>
        <taxon>Ditrysia</taxon>
        <taxon>Geometroidea</taxon>
        <taxon>Geometridae</taxon>
        <taxon>Larentiinae</taxon>
        <taxon>Operophtera</taxon>
    </lineage>
</organism>
<keyword evidence="2" id="KW-1185">Reference proteome</keyword>
<dbReference type="Proteomes" id="UP000037510">
    <property type="component" value="Unassembled WGS sequence"/>
</dbReference>
<protein>
    <submittedName>
        <fullName evidence="1">Hermansky-Pudlak syndrome 1 protein-like protein</fullName>
    </submittedName>
</protein>
<proteinExistence type="predicted"/>
<gene>
    <name evidence="1" type="ORF">OBRU01_06269</name>
</gene>
<reference evidence="1 2" key="1">
    <citation type="journal article" date="2015" name="Genome Biol. Evol.">
        <title>The genome of winter moth (Operophtera brumata) provides a genomic perspective on sexual dimorphism and phenology.</title>
        <authorList>
            <person name="Derks M.F."/>
            <person name="Smit S."/>
            <person name="Salis L."/>
            <person name="Schijlen E."/>
            <person name="Bossers A."/>
            <person name="Mateman C."/>
            <person name="Pijl A.S."/>
            <person name="de Ridder D."/>
            <person name="Groenen M.A."/>
            <person name="Visser M.E."/>
            <person name="Megens H.J."/>
        </authorList>
    </citation>
    <scope>NUCLEOTIDE SEQUENCE [LARGE SCALE GENOMIC DNA]</scope>
    <source>
        <strain evidence="1">WM2013NL</strain>
        <tissue evidence="1">Head and thorax</tissue>
    </source>
</reference>
<accession>A0A0L7LKZ6</accession>
<dbReference type="AlphaFoldDB" id="A0A0L7LKZ6"/>
<sequence length="164" mass="17671">MYVERSAGRSLAPDMVDCADMLSHDTVRHLVSRSFAITREGYCAATWRRGALHVCSVSWWERRGTPLRPAKTPHPAAVRALPPPGDILGTFYRPAAGVHGGAASPPAGALRARARWRHLHGVRLAVICVHLGLLPASTAVQQAHRLAHSVHELAGDTSMASDLL</sequence>
<evidence type="ECO:0000313" key="2">
    <source>
        <dbReference type="Proteomes" id="UP000037510"/>
    </source>
</evidence>
<name>A0A0L7LKZ6_OPEBR</name>
<comment type="caution">
    <text evidence="1">The sequence shown here is derived from an EMBL/GenBank/DDBJ whole genome shotgun (WGS) entry which is preliminary data.</text>
</comment>
<evidence type="ECO:0000313" key="1">
    <source>
        <dbReference type="EMBL" id="KOB76112.1"/>
    </source>
</evidence>
<dbReference type="EMBL" id="JTDY01000716">
    <property type="protein sequence ID" value="KOB76112.1"/>
    <property type="molecule type" value="Genomic_DNA"/>
</dbReference>